<protein>
    <recommendedName>
        <fullName evidence="3">RadC-like JAB domain-containing protein</fullName>
    </recommendedName>
</protein>
<sequence>MDDWDKWLDDYEKRHGSAGNRLQDIFKDDTIKTTKISQQVLDNLRSPDLDFLTKVQNETLRQGMKNLLKRVDGTPEGTECAYYYDMRAKFLKWEMGEAGKSSVNVYNPRVDYITMHNHPSGGTFSPGDIGSFVKNDNMRAILIVGNNGEQYILQKDQSFDRDNFSKDYADYYIN</sequence>
<name>A0A9D2MHY2_9FIRM</name>
<dbReference type="InterPro" id="IPR020891">
    <property type="entry name" value="UPF0758_CS"/>
</dbReference>
<reference evidence="1" key="1">
    <citation type="journal article" date="2021" name="PeerJ">
        <title>Extensive microbial diversity within the chicken gut microbiome revealed by metagenomics and culture.</title>
        <authorList>
            <person name="Gilroy R."/>
            <person name="Ravi A."/>
            <person name="Getino M."/>
            <person name="Pursley I."/>
            <person name="Horton D.L."/>
            <person name="Alikhan N.F."/>
            <person name="Baker D."/>
            <person name="Gharbi K."/>
            <person name="Hall N."/>
            <person name="Watson M."/>
            <person name="Adriaenssens E.M."/>
            <person name="Foster-Nyarko E."/>
            <person name="Jarju S."/>
            <person name="Secka A."/>
            <person name="Antonio M."/>
            <person name="Oren A."/>
            <person name="Chaudhuri R.R."/>
            <person name="La Ragione R."/>
            <person name="Hildebrand F."/>
            <person name="Pallen M.J."/>
        </authorList>
    </citation>
    <scope>NUCLEOTIDE SEQUENCE</scope>
    <source>
        <strain evidence="1">CHK188-16595</strain>
    </source>
</reference>
<dbReference type="Proteomes" id="UP000823877">
    <property type="component" value="Unassembled WGS sequence"/>
</dbReference>
<organism evidence="1 2">
    <name type="scientific">Candidatus Eubacterium faecale</name>
    <dbReference type="NCBI Taxonomy" id="2838568"/>
    <lineage>
        <taxon>Bacteria</taxon>
        <taxon>Bacillati</taxon>
        <taxon>Bacillota</taxon>
        <taxon>Clostridia</taxon>
        <taxon>Eubacteriales</taxon>
        <taxon>Eubacteriaceae</taxon>
        <taxon>Eubacterium</taxon>
    </lineage>
</organism>
<reference evidence="1" key="2">
    <citation type="submission" date="2021-04" db="EMBL/GenBank/DDBJ databases">
        <authorList>
            <person name="Gilroy R."/>
        </authorList>
    </citation>
    <scope>NUCLEOTIDE SEQUENCE</scope>
    <source>
        <strain evidence="1">CHK188-16595</strain>
    </source>
</reference>
<proteinExistence type="predicted"/>
<dbReference type="AlphaFoldDB" id="A0A9D2MHY2"/>
<dbReference type="EMBL" id="DWXN01000003">
    <property type="protein sequence ID" value="HJB74411.1"/>
    <property type="molecule type" value="Genomic_DNA"/>
</dbReference>
<dbReference type="PROSITE" id="PS01302">
    <property type="entry name" value="UPF0758"/>
    <property type="match status" value="1"/>
</dbReference>
<gene>
    <name evidence="1" type="ORF">IAA37_01895</name>
</gene>
<accession>A0A9D2MHY2</accession>
<comment type="caution">
    <text evidence="1">The sequence shown here is derived from an EMBL/GenBank/DDBJ whole genome shotgun (WGS) entry which is preliminary data.</text>
</comment>
<evidence type="ECO:0000313" key="1">
    <source>
        <dbReference type="EMBL" id="HJB74411.1"/>
    </source>
</evidence>
<evidence type="ECO:0000313" key="2">
    <source>
        <dbReference type="Proteomes" id="UP000823877"/>
    </source>
</evidence>
<evidence type="ECO:0008006" key="3">
    <source>
        <dbReference type="Google" id="ProtNLM"/>
    </source>
</evidence>